<organism evidence="2 3">
    <name type="scientific">Magallana gigas</name>
    <name type="common">Pacific oyster</name>
    <name type="synonym">Crassostrea gigas</name>
    <dbReference type="NCBI Taxonomy" id="29159"/>
    <lineage>
        <taxon>Eukaryota</taxon>
        <taxon>Metazoa</taxon>
        <taxon>Spiralia</taxon>
        <taxon>Lophotrochozoa</taxon>
        <taxon>Mollusca</taxon>
        <taxon>Bivalvia</taxon>
        <taxon>Autobranchia</taxon>
        <taxon>Pteriomorphia</taxon>
        <taxon>Ostreida</taxon>
        <taxon>Ostreoidea</taxon>
        <taxon>Ostreidae</taxon>
        <taxon>Magallana</taxon>
    </lineage>
</organism>
<evidence type="ECO:0000313" key="2">
    <source>
        <dbReference type="EnsemblMetazoa" id="G31850.1:cds"/>
    </source>
</evidence>
<feature type="transmembrane region" description="Helical" evidence="1">
    <location>
        <begin position="146"/>
        <end position="169"/>
    </location>
</feature>
<proteinExistence type="predicted"/>
<sequence length="264" mass="29011">MEKKYEIARMEICFLSSSYCFVRDKPCGNYSNTHFNITIGCAGEYVHDRNIGESCVRDQQCVSFNSTCNKTSGMCQCKTGHVYHRKTDTCEPEPGLNESCDNNLQRSVAIPNATCNDTTGVCTCGGHVMVVDTRVNDTVGNHNSGVVIGSGVIGLLLGIAFCGALNFIINRLRNQSGLSTRTSVLNGEISVESINSNVTCNELSNNEEEGIDIYNHLHEDNIELSVQSDYEHVQQQVTEEDDYSHVTTFNANHIQISGDYGVIS</sequence>
<dbReference type="EnsemblMetazoa" id="G31850.1">
    <property type="protein sequence ID" value="G31850.1:cds"/>
    <property type="gene ID" value="G31850"/>
</dbReference>
<evidence type="ECO:0000313" key="3">
    <source>
        <dbReference type="Proteomes" id="UP000005408"/>
    </source>
</evidence>
<accession>A0A8W8M912</accession>
<evidence type="ECO:0008006" key="4">
    <source>
        <dbReference type="Google" id="ProtNLM"/>
    </source>
</evidence>
<protein>
    <recommendedName>
        <fullName evidence="4">EB domain-containing protein</fullName>
    </recommendedName>
</protein>
<keyword evidence="1" id="KW-0472">Membrane</keyword>
<keyword evidence="1" id="KW-1133">Transmembrane helix</keyword>
<keyword evidence="1" id="KW-0812">Transmembrane</keyword>
<keyword evidence="3" id="KW-1185">Reference proteome</keyword>
<dbReference type="AlphaFoldDB" id="A0A8W8M912"/>
<reference evidence="2" key="1">
    <citation type="submission" date="2022-08" db="UniProtKB">
        <authorList>
            <consortium name="EnsemblMetazoa"/>
        </authorList>
    </citation>
    <scope>IDENTIFICATION</scope>
    <source>
        <strain evidence="2">05x7-T-G4-1.051#20</strain>
    </source>
</reference>
<evidence type="ECO:0000256" key="1">
    <source>
        <dbReference type="SAM" id="Phobius"/>
    </source>
</evidence>
<name>A0A8W8M912_MAGGI</name>
<dbReference type="Proteomes" id="UP000005408">
    <property type="component" value="Unassembled WGS sequence"/>
</dbReference>